<feature type="domain" description="Cas10/Cmr2 second palm" evidence="3">
    <location>
        <begin position="229"/>
        <end position="373"/>
    </location>
</feature>
<dbReference type="GO" id="GO:0051607">
    <property type="term" value="P:defense response to virus"/>
    <property type="evidence" value="ECO:0007669"/>
    <property type="project" value="UniProtKB-KW"/>
</dbReference>
<evidence type="ECO:0000313" key="5">
    <source>
        <dbReference type="Proteomes" id="UP000033092"/>
    </source>
</evidence>
<dbReference type="AlphaFoldDB" id="A0A0E3PDD8"/>
<dbReference type="EMBL" id="CP009507">
    <property type="protein sequence ID" value="AKB32505.1"/>
    <property type="molecule type" value="Genomic_DNA"/>
</dbReference>
<dbReference type="Proteomes" id="UP000033092">
    <property type="component" value="Chromosome"/>
</dbReference>
<keyword evidence="2" id="KW-0051">Antiviral defense</keyword>
<dbReference type="GO" id="GO:0000166">
    <property type="term" value="F:nucleotide binding"/>
    <property type="evidence" value="ECO:0007669"/>
    <property type="project" value="UniProtKB-KW"/>
</dbReference>
<sequence length="544" mass="61960">MKIYSVLLEVSSIQQYVFASNKLKENLGASYLVENIFEKNLRTILEDLDKKCEFESWKTDPQKFYICNQDLESEVGYIGGGNALIFFKNRDTAVKLGRIWSQNLLINAPGLRPSIAIGEVDCSSLADKEKFPVAIGDLFDQLRENKLSYQPQTTFPRHGITAECHHTGLSAEFFDKKSDSYVSSVAMEKMKSSQAATDELHEKFSSVLKGYRFPTELNELGHTEGDSHISIVHIDGNRMGSRFQECKTLEEIRLLSISVKKATEDSFANLLKLIVQKIEQDNNIFDYFDFNGILLPIRPIIMGGDDITFVSPGKLGIYFAEIFMKEFSEKEVSDGRKLSSCAGVSITKTKYPFYRGYQLAEGLCGNAKKIAHKETDSLAHKETDSSWIDFHIAYGGFSGSIEDIRKNNYTGSYGNLCLRPYRVTGKVDYCSLSECIRGINQLSGLKFDPVEKTWVDFDESKWPRSKLKKLRETLTMGALVSRRFIKEMKYRHRTLPDVTEYPECKNTGWIPDRRKIGSKVTPYFDMLELMEIYPLKLLVGEEEV</sequence>
<organism evidence="4 5">
    <name type="scientific">Methanosarcina siciliae HI350</name>
    <dbReference type="NCBI Taxonomy" id="1434119"/>
    <lineage>
        <taxon>Archaea</taxon>
        <taxon>Methanobacteriati</taxon>
        <taxon>Methanobacteriota</taxon>
        <taxon>Stenosarchaea group</taxon>
        <taxon>Methanomicrobia</taxon>
        <taxon>Methanosarcinales</taxon>
        <taxon>Methanosarcinaceae</taxon>
        <taxon>Methanosarcina</taxon>
    </lineage>
</organism>
<dbReference type="PATRIC" id="fig|1434119.4.peg.2322"/>
<proteinExistence type="predicted"/>
<evidence type="ECO:0000256" key="1">
    <source>
        <dbReference type="ARBA" id="ARBA00022741"/>
    </source>
</evidence>
<dbReference type="InterPro" id="IPR043128">
    <property type="entry name" value="Rev_trsase/Diguanyl_cyclase"/>
</dbReference>
<protein>
    <recommendedName>
        <fullName evidence="3">Cas10/Cmr2 second palm domain-containing protein</fullName>
    </recommendedName>
</protein>
<dbReference type="HOGENOM" id="CLU_037606_0_0_2"/>
<dbReference type="InterPro" id="IPR054767">
    <property type="entry name" value="Cas10-Cmr2_palm2"/>
</dbReference>
<evidence type="ECO:0000259" key="3">
    <source>
        <dbReference type="Pfam" id="PF22335"/>
    </source>
</evidence>
<evidence type="ECO:0000256" key="2">
    <source>
        <dbReference type="ARBA" id="ARBA00023118"/>
    </source>
</evidence>
<name>A0A0E3PDD8_9EURY</name>
<evidence type="ECO:0000313" key="4">
    <source>
        <dbReference type="EMBL" id="AKB32505.1"/>
    </source>
</evidence>
<keyword evidence="1" id="KW-0547">Nucleotide-binding</keyword>
<accession>A0A0E3PDD8</accession>
<dbReference type="GeneID" id="41605857"/>
<dbReference type="Gene3D" id="3.30.70.270">
    <property type="match status" value="1"/>
</dbReference>
<dbReference type="Pfam" id="PF22335">
    <property type="entry name" value="Cas10-Cmr2_palm2"/>
    <property type="match status" value="1"/>
</dbReference>
<dbReference type="RefSeq" id="WP_148705327.1">
    <property type="nucleotide sequence ID" value="NZ_CP009507.1"/>
</dbReference>
<gene>
    <name evidence="4" type="ORF">MSSIH_1815</name>
</gene>
<dbReference type="KEGG" id="msz:MSSIH_1815"/>
<reference evidence="4 5" key="1">
    <citation type="submission" date="2014-07" db="EMBL/GenBank/DDBJ databases">
        <title>Methanogenic archaea and the global carbon cycle.</title>
        <authorList>
            <person name="Henriksen J.R."/>
            <person name="Luke J."/>
            <person name="Reinhart S."/>
            <person name="Benedict M.N."/>
            <person name="Youngblut N.D."/>
            <person name="Metcalf M.E."/>
            <person name="Whitaker R.J."/>
            <person name="Metcalf W.W."/>
        </authorList>
    </citation>
    <scope>NUCLEOTIDE SEQUENCE [LARGE SCALE GENOMIC DNA]</scope>
    <source>
        <strain evidence="4 5">HI350</strain>
    </source>
</reference>